<keyword evidence="12" id="KW-1185">Reference proteome</keyword>
<dbReference type="PANTHER" id="PTHR43178:SF5">
    <property type="entry name" value="LIPOAMIDE ACYLTRANSFERASE COMPONENT OF BRANCHED-CHAIN ALPHA-KETO ACID DEHYDROGENASE COMPLEX, MITOCHONDRIAL"/>
    <property type="match status" value="1"/>
</dbReference>
<evidence type="ECO:0000256" key="4">
    <source>
        <dbReference type="ARBA" id="ARBA00022679"/>
    </source>
</evidence>
<evidence type="ECO:0000259" key="9">
    <source>
        <dbReference type="PROSITE" id="PS50968"/>
    </source>
</evidence>
<dbReference type="PROSITE" id="PS50968">
    <property type="entry name" value="BIOTINYL_LIPOYL"/>
    <property type="match status" value="1"/>
</dbReference>
<evidence type="ECO:0000256" key="2">
    <source>
        <dbReference type="ARBA" id="ARBA00007317"/>
    </source>
</evidence>
<dbReference type="OrthoDB" id="9805770at2"/>
<sequence length="400" mass="42074">MGTFSMPSLGADMEAGTLVEWLKKPGETVQRGDIIAVVETDKGAIEVEVFEDGKIAQLLVQPGEKVPVGTPLARIASNEDLPPTEEPAVPAAPDEAAAREPVAQPVMPPVAPPVVPPASPAPLLPPGEVLRASPAARDLAREKNIDLASVAGSGPDGAIVRDDVEQAEVGSPLVRETVADLDPMRRAIAAAMSRSKRDIPHYYLAHSFDVTAAAAWLGRYNANHPPAERLLMGALTVKAAALALREFPEFNGFYGTGGFTPSSAIHMGMAIAMRGGGLAAPAIHHTDSIALPELMVQMRDLVSRVRKGGFRSSEVSDPTVTVSSLGDRGVDMLLPIIYPPQVAIIGFGSVSQHAWPVGDALAVRPVMTATIGADHRANDGHRGALLLRRIAELLNRPEGL</sequence>
<evidence type="ECO:0000256" key="1">
    <source>
        <dbReference type="ARBA" id="ARBA00001938"/>
    </source>
</evidence>
<dbReference type="CDD" id="cd06849">
    <property type="entry name" value="lipoyl_domain"/>
    <property type="match status" value="1"/>
</dbReference>
<gene>
    <name evidence="11" type="ORF">GRI44_00275</name>
</gene>
<name>A0A6L7GCI5_9SPHN</name>
<dbReference type="InterPro" id="IPR036625">
    <property type="entry name" value="E3-bd_dom_sf"/>
</dbReference>
<dbReference type="SUPFAM" id="SSF52777">
    <property type="entry name" value="CoA-dependent acyltransferases"/>
    <property type="match status" value="1"/>
</dbReference>
<comment type="caution">
    <text evidence="11">The sequence shown here is derived from an EMBL/GenBank/DDBJ whole genome shotgun (WGS) entry which is preliminary data.</text>
</comment>
<dbReference type="GO" id="GO:0016407">
    <property type="term" value="F:acetyltransferase activity"/>
    <property type="evidence" value="ECO:0007669"/>
    <property type="project" value="TreeGrafter"/>
</dbReference>
<feature type="domain" description="Peripheral subunit-binding (PSBD)" evidence="10">
    <location>
        <begin position="131"/>
        <end position="168"/>
    </location>
</feature>
<dbReference type="AlphaFoldDB" id="A0A6L7GCI5"/>
<evidence type="ECO:0000256" key="6">
    <source>
        <dbReference type="ARBA" id="ARBA00023315"/>
    </source>
</evidence>
<keyword evidence="4 7" id="KW-0808">Transferase</keyword>
<evidence type="ECO:0000256" key="7">
    <source>
        <dbReference type="RuleBase" id="RU003423"/>
    </source>
</evidence>
<dbReference type="EC" id="2.3.1.-" evidence="7"/>
<feature type="compositionally biased region" description="Low complexity" evidence="8">
    <location>
        <begin position="86"/>
        <end position="96"/>
    </location>
</feature>
<proteinExistence type="inferred from homology"/>
<comment type="cofactor">
    <cofactor evidence="1 7">
        <name>(R)-lipoate</name>
        <dbReference type="ChEBI" id="CHEBI:83088"/>
    </cofactor>
</comment>
<dbReference type="InterPro" id="IPR004167">
    <property type="entry name" value="PSBD"/>
</dbReference>
<dbReference type="InterPro" id="IPR050743">
    <property type="entry name" value="2-oxoacid_DH_E2_comp"/>
</dbReference>
<dbReference type="Pfam" id="PF00364">
    <property type="entry name" value="Biotin_lipoyl"/>
    <property type="match status" value="1"/>
</dbReference>
<feature type="domain" description="Lipoyl-binding" evidence="9">
    <location>
        <begin position="1"/>
        <end position="76"/>
    </location>
</feature>
<dbReference type="PROSITE" id="PS00189">
    <property type="entry name" value="LIPOYL"/>
    <property type="match status" value="1"/>
</dbReference>
<dbReference type="SUPFAM" id="SSF51230">
    <property type="entry name" value="Single hybrid motif"/>
    <property type="match status" value="1"/>
</dbReference>
<evidence type="ECO:0000313" key="11">
    <source>
        <dbReference type="EMBL" id="MXP13205.1"/>
    </source>
</evidence>
<dbReference type="Gene3D" id="4.10.320.10">
    <property type="entry name" value="E3-binding domain"/>
    <property type="match status" value="1"/>
</dbReference>
<dbReference type="PROSITE" id="PS51826">
    <property type="entry name" value="PSBD"/>
    <property type="match status" value="1"/>
</dbReference>
<comment type="subunit">
    <text evidence="3">Forms a 24-polypeptide structural core with octahedral symmetry.</text>
</comment>
<dbReference type="InterPro" id="IPR011053">
    <property type="entry name" value="Single_hybrid_motif"/>
</dbReference>
<evidence type="ECO:0000313" key="12">
    <source>
        <dbReference type="Proteomes" id="UP000473531"/>
    </source>
</evidence>
<dbReference type="GO" id="GO:0031405">
    <property type="term" value="F:lipoic acid binding"/>
    <property type="evidence" value="ECO:0007669"/>
    <property type="project" value="TreeGrafter"/>
</dbReference>
<reference evidence="11 12" key="1">
    <citation type="submission" date="2019-12" db="EMBL/GenBank/DDBJ databases">
        <title>Genomic-based taxomic classification of the family Erythrobacteraceae.</title>
        <authorList>
            <person name="Xu L."/>
        </authorList>
    </citation>
    <scope>NUCLEOTIDE SEQUENCE [LARGE SCALE GENOMIC DNA]</scope>
    <source>
        <strain evidence="11 12">KCTC 52259</strain>
    </source>
</reference>
<dbReference type="Gene3D" id="3.30.559.10">
    <property type="entry name" value="Chloramphenicol acetyltransferase-like domain"/>
    <property type="match status" value="1"/>
</dbReference>
<dbReference type="InterPro" id="IPR001078">
    <property type="entry name" value="2-oxoacid_DH_actylTfrase"/>
</dbReference>
<organism evidence="11 12">
    <name type="scientific">Allopontixanthobacter confluentis</name>
    <dbReference type="NCBI Taxonomy" id="1849021"/>
    <lineage>
        <taxon>Bacteria</taxon>
        <taxon>Pseudomonadati</taxon>
        <taxon>Pseudomonadota</taxon>
        <taxon>Alphaproteobacteria</taxon>
        <taxon>Sphingomonadales</taxon>
        <taxon>Erythrobacteraceae</taxon>
        <taxon>Allopontixanthobacter</taxon>
    </lineage>
</organism>
<dbReference type="Gene3D" id="2.40.50.100">
    <property type="match status" value="1"/>
</dbReference>
<protein>
    <recommendedName>
        <fullName evidence="7">Dihydrolipoamide acetyltransferase component of pyruvate dehydrogenase complex</fullName>
        <ecNumber evidence="7">2.3.1.-</ecNumber>
    </recommendedName>
</protein>
<dbReference type="PANTHER" id="PTHR43178">
    <property type="entry name" value="DIHYDROLIPOAMIDE ACETYLTRANSFERASE COMPONENT OF PYRUVATE DEHYDROGENASE COMPLEX"/>
    <property type="match status" value="1"/>
</dbReference>
<dbReference type="InterPro" id="IPR000089">
    <property type="entry name" value="Biotin_lipoyl"/>
</dbReference>
<keyword evidence="5 7" id="KW-0450">Lipoyl</keyword>
<dbReference type="Pfam" id="PF02817">
    <property type="entry name" value="E3_binding"/>
    <property type="match status" value="1"/>
</dbReference>
<dbReference type="InterPro" id="IPR023213">
    <property type="entry name" value="CAT-like_dom_sf"/>
</dbReference>
<dbReference type="GO" id="GO:0005737">
    <property type="term" value="C:cytoplasm"/>
    <property type="evidence" value="ECO:0007669"/>
    <property type="project" value="TreeGrafter"/>
</dbReference>
<accession>A0A6L7GCI5</accession>
<dbReference type="EMBL" id="WTYU01000001">
    <property type="protein sequence ID" value="MXP13205.1"/>
    <property type="molecule type" value="Genomic_DNA"/>
</dbReference>
<dbReference type="RefSeq" id="WP_160599331.1">
    <property type="nucleotide sequence ID" value="NZ_WTYU01000001.1"/>
</dbReference>
<keyword evidence="6 7" id="KW-0012">Acyltransferase</keyword>
<dbReference type="SUPFAM" id="SSF47005">
    <property type="entry name" value="Peripheral subunit-binding domain of 2-oxo acid dehydrogenase complex"/>
    <property type="match status" value="1"/>
</dbReference>
<evidence type="ECO:0000259" key="10">
    <source>
        <dbReference type="PROSITE" id="PS51826"/>
    </source>
</evidence>
<dbReference type="InterPro" id="IPR003016">
    <property type="entry name" value="2-oxoA_DH_lipoyl-BS"/>
</dbReference>
<comment type="similarity">
    <text evidence="2 7">Belongs to the 2-oxoacid dehydrogenase family.</text>
</comment>
<dbReference type="Proteomes" id="UP000473531">
    <property type="component" value="Unassembled WGS sequence"/>
</dbReference>
<feature type="region of interest" description="Disordered" evidence="8">
    <location>
        <begin position="77"/>
        <end position="96"/>
    </location>
</feature>
<dbReference type="Pfam" id="PF00198">
    <property type="entry name" value="2-oxoacid_dh"/>
    <property type="match status" value="1"/>
</dbReference>
<evidence type="ECO:0000256" key="5">
    <source>
        <dbReference type="ARBA" id="ARBA00022823"/>
    </source>
</evidence>
<evidence type="ECO:0000256" key="3">
    <source>
        <dbReference type="ARBA" id="ARBA00011484"/>
    </source>
</evidence>
<evidence type="ECO:0000256" key="8">
    <source>
        <dbReference type="SAM" id="MobiDB-lite"/>
    </source>
</evidence>